<evidence type="ECO:0000256" key="1">
    <source>
        <dbReference type="ARBA" id="ARBA00022516"/>
    </source>
</evidence>
<dbReference type="NCBIfam" id="TIGR00516">
    <property type="entry name" value="acpS"/>
    <property type="match status" value="1"/>
</dbReference>
<dbReference type="AlphaFoldDB" id="A0A4Y6UEI4"/>
<reference evidence="10 11" key="1">
    <citation type="submission" date="2019-03" db="EMBL/GenBank/DDBJ databases">
        <title>The complete genome sequence of Swingsia_sp. F3b2 LMG30590(T).</title>
        <authorList>
            <person name="Chua K.-O."/>
            <person name="Chan K.-G."/>
            <person name="See-Too W.-S."/>
        </authorList>
    </citation>
    <scope>NUCLEOTIDE SEQUENCE [LARGE SCALE GENOMIC DNA]</scope>
    <source>
        <strain evidence="10 11">F3b2</strain>
    </source>
</reference>
<keyword evidence="4 8" id="KW-0276">Fatty acid metabolism</keyword>
<evidence type="ECO:0000256" key="3">
    <source>
        <dbReference type="ARBA" id="ARBA00022723"/>
    </source>
</evidence>
<evidence type="ECO:0000256" key="4">
    <source>
        <dbReference type="ARBA" id="ARBA00022832"/>
    </source>
</evidence>
<feature type="binding site" evidence="8">
    <location>
        <position position="60"/>
    </location>
    <ligand>
        <name>Mg(2+)</name>
        <dbReference type="ChEBI" id="CHEBI:18420"/>
    </ligand>
</feature>
<evidence type="ECO:0000313" key="10">
    <source>
        <dbReference type="EMBL" id="QDH14445.1"/>
    </source>
</evidence>
<keyword evidence="5 8" id="KW-0460">Magnesium</keyword>
<dbReference type="OrthoDB" id="517356at2"/>
<keyword evidence="11" id="KW-1185">Reference proteome</keyword>
<evidence type="ECO:0000256" key="6">
    <source>
        <dbReference type="ARBA" id="ARBA00023098"/>
    </source>
</evidence>
<gene>
    <name evidence="8 10" type="primary">acpS</name>
    <name evidence="10" type="ORF">E3E12_06410</name>
</gene>
<feature type="binding site" evidence="8">
    <location>
        <position position="9"/>
    </location>
    <ligand>
        <name>Mg(2+)</name>
        <dbReference type="ChEBI" id="CHEBI:18420"/>
    </ligand>
</feature>
<dbReference type="NCBIfam" id="TIGR00556">
    <property type="entry name" value="pantethn_trn"/>
    <property type="match status" value="1"/>
</dbReference>
<dbReference type="InterPro" id="IPR037143">
    <property type="entry name" value="4-PPantetheinyl_Trfase_dom_sf"/>
</dbReference>
<comment type="function">
    <text evidence="8">Transfers the 4'-phosphopantetheine moiety from coenzyme A to a Ser of acyl-carrier-protein.</text>
</comment>
<evidence type="ECO:0000256" key="5">
    <source>
        <dbReference type="ARBA" id="ARBA00022842"/>
    </source>
</evidence>
<dbReference type="Gene3D" id="3.90.470.20">
    <property type="entry name" value="4'-phosphopantetheinyl transferase domain"/>
    <property type="match status" value="1"/>
</dbReference>
<accession>A0A4Y6UEI4</accession>
<comment type="catalytic activity">
    <reaction evidence="8">
        <text>apo-[ACP] + CoA = holo-[ACP] + adenosine 3',5'-bisphosphate + H(+)</text>
        <dbReference type="Rhea" id="RHEA:12068"/>
        <dbReference type="Rhea" id="RHEA-COMP:9685"/>
        <dbReference type="Rhea" id="RHEA-COMP:9690"/>
        <dbReference type="ChEBI" id="CHEBI:15378"/>
        <dbReference type="ChEBI" id="CHEBI:29999"/>
        <dbReference type="ChEBI" id="CHEBI:57287"/>
        <dbReference type="ChEBI" id="CHEBI:58343"/>
        <dbReference type="ChEBI" id="CHEBI:64479"/>
        <dbReference type="EC" id="2.7.8.7"/>
    </reaction>
</comment>
<keyword evidence="6 8" id="KW-0443">Lipid metabolism</keyword>
<keyword evidence="7 8" id="KW-0275">Fatty acid biosynthesis</keyword>
<proteinExistence type="inferred from homology"/>
<evidence type="ECO:0000256" key="2">
    <source>
        <dbReference type="ARBA" id="ARBA00022679"/>
    </source>
</evidence>
<dbReference type="GO" id="GO:0000287">
    <property type="term" value="F:magnesium ion binding"/>
    <property type="evidence" value="ECO:0007669"/>
    <property type="project" value="UniProtKB-UniRule"/>
</dbReference>
<dbReference type="EC" id="2.7.8.7" evidence="8"/>
<dbReference type="EMBL" id="CP038231">
    <property type="protein sequence ID" value="QDH14445.1"/>
    <property type="molecule type" value="Genomic_DNA"/>
</dbReference>
<keyword evidence="8" id="KW-0963">Cytoplasm</keyword>
<keyword evidence="2 8" id="KW-0808">Transferase</keyword>
<protein>
    <recommendedName>
        <fullName evidence="8">Holo-[acyl-carrier-protein] synthase</fullName>
        <shortName evidence="8">Holo-ACP synthase</shortName>
        <ecNumber evidence="8">2.7.8.7</ecNumber>
    </recommendedName>
    <alternativeName>
        <fullName evidence="8">4'-phosphopantetheinyl transferase AcpS</fullName>
    </alternativeName>
</protein>
<dbReference type="Pfam" id="PF01648">
    <property type="entry name" value="ACPS"/>
    <property type="match status" value="1"/>
</dbReference>
<evidence type="ECO:0000256" key="7">
    <source>
        <dbReference type="ARBA" id="ARBA00023160"/>
    </source>
</evidence>
<organism evidence="10 11">
    <name type="scientific">Formicincola oecophyllae</name>
    <dbReference type="NCBI Taxonomy" id="2558361"/>
    <lineage>
        <taxon>Bacteria</taxon>
        <taxon>Pseudomonadati</taxon>
        <taxon>Pseudomonadota</taxon>
        <taxon>Alphaproteobacteria</taxon>
        <taxon>Acetobacterales</taxon>
        <taxon>Acetobacteraceae</taxon>
        <taxon>Formicincola</taxon>
    </lineage>
</organism>
<keyword evidence="3 8" id="KW-0479">Metal-binding</keyword>
<dbReference type="Proteomes" id="UP000318709">
    <property type="component" value="Chromosome"/>
</dbReference>
<dbReference type="GO" id="GO:0005737">
    <property type="term" value="C:cytoplasm"/>
    <property type="evidence" value="ECO:0007669"/>
    <property type="project" value="UniProtKB-SubCell"/>
</dbReference>
<dbReference type="GO" id="GO:0008897">
    <property type="term" value="F:holo-[acyl-carrier-protein] synthase activity"/>
    <property type="evidence" value="ECO:0007669"/>
    <property type="project" value="UniProtKB-UniRule"/>
</dbReference>
<evidence type="ECO:0000256" key="8">
    <source>
        <dbReference type="HAMAP-Rule" id="MF_00101"/>
    </source>
</evidence>
<feature type="domain" description="4'-phosphopantetheinyl transferase" evidence="9">
    <location>
        <begin position="6"/>
        <end position="100"/>
    </location>
</feature>
<keyword evidence="1 8" id="KW-0444">Lipid biosynthesis</keyword>
<dbReference type="KEGG" id="swf:E3E12_06410"/>
<dbReference type="GO" id="GO:0006633">
    <property type="term" value="P:fatty acid biosynthetic process"/>
    <property type="evidence" value="ECO:0007669"/>
    <property type="project" value="UniProtKB-UniRule"/>
</dbReference>
<dbReference type="InterPro" id="IPR004568">
    <property type="entry name" value="Ppantetheine-prot_Trfase_dom"/>
</dbReference>
<comment type="subcellular location">
    <subcellularLocation>
        <location evidence="8">Cytoplasm</location>
    </subcellularLocation>
</comment>
<evidence type="ECO:0000313" key="11">
    <source>
        <dbReference type="Proteomes" id="UP000318709"/>
    </source>
</evidence>
<dbReference type="InterPro" id="IPR002582">
    <property type="entry name" value="ACPS"/>
</dbReference>
<evidence type="ECO:0000259" key="9">
    <source>
        <dbReference type="Pfam" id="PF01648"/>
    </source>
</evidence>
<comment type="cofactor">
    <cofactor evidence="8">
        <name>Mg(2+)</name>
        <dbReference type="ChEBI" id="CHEBI:18420"/>
    </cofactor>
</comment>
<dbReference type="InterPro" id="IPR008278">
    <property type="entry name" value="4-PPantetheinyl_Trfase_dom"/>
</dbReference>
<name>A0A4Y6UEI4_9PROT</name>
<dbReference type="HAMAP" id="MF_00101">
    <property type="entry name" value="AcpS"/>
    <property type="match status" value="1"/>
</dbReference>
<sequence length="142" mass="14778">MQIIGTGVDLCQIARMAVVLERHGAAFLKRVFTKGERAHLQALPDHAMAAACAKRWAAKEACVKALGTGFAAGVHPAQVGVARAPGGQPQLVLSGAAQLRAQALAGPTLEPALFLSISDDGDYAMAHVILQAMPSAQLRQAF</sequence>
<dbReference type="SUPFAM" id="SSF56214">
    <property type="entry name" value="4'-phosphopantetheinyl transferase"/>
    <property type="match status" value="1"/>
</dbReference>
<comment type="similarity">
    <text evidence="8">Belongs to the P-Pant transferase superfamily. AcpS family.</text>
</comment>